<proteinExistence type="predicted"/>
<gene>
    <name evidence="1" type="ORF">L2E82_32182</name>
</gene>
<name>A0ACB9BG25_CICIN</name>
<evidence type="ECO:0000313" key="2">
    <source>
        <dbReference type="Proteomes" id="UP001055811"/>
    </source>
</evidence>
<comment type="caution">
    <text evidence="1">The sequence shown here is derived from an EMBL/GenBank/DDBJ whole genome shotgun (WGS) entry which is preliminary data.</text>
</comment>
<dbReference type="Proteomes" id="UP001055811">
    <property type="component" value="Linkage Group LG06"/>
</dbReference>
<reference evidence="1 2" key="2">
    <citation type="journal article" date="2022" name="Mol. Ecol. Resour.">
        <title>The genomes of chicory, endive, great burdock and yacon provide insights into Asteraceae paleo-polyploidization history and plant inulin production.</title>
        <authorList>
            <person name="Fan W."/>
            <person name="Wang S."/>
            <person name="Wang H."/>
            <person name="Wang A."/>
            <person name="Jiang F."/>
            <person name="Liu H."/>
            <person name="Zhao H."/>
            <person name="Xu D."/>
            <person name="Zhang Y."/>
        </authorList>
    </citation>
    <scope>NUCLEOTIDE SEQUENCE [LARGE SCALE GENOMIC DNA]</scope>
    <source>
        <strain evidence="2">cv. Punajuju</strain>
        <tissue evidence="1">Leaves</tissue>
    </source>
</reference>
<accession>A0ACB9BG25</accession>
<protein>
    <submittedName>
        <fullName evidence="1">Uncharacterized protein</fullName>
    </submittedName>
</protein>
<sequence length="235" mass="26041">MTNRGQIPKDQGNIARWRKKEGDKIEVGDIICEIETDKGSKGVQVGQPIAITVEDPANVEKMKSSVSGNMTAKEATPTPAQHATRDDEAKVQKSIFSRISPSAKILIVEHKLDASSIMASGIHGTLTKSNVLTPIKSVSSEVQESDSYEDFPNTQIHKVWEFDQDHQRWLPVAELADNDNKGDQVFSVAWAPNIGRPFELMAVETSKGILKEGFLLKKLSHFLVITMRCGKWSRT</sequence>
<dbReference type="EMBL" id="CM042014">
    <property type="protein sequence ID" value="KAI3721176.1"/>
    <property type="molecule type" value="Genomic_DNA"/>
</dbReference>
<reference evidence="2" key="1">
    <citation type="journal article" date="2022" name="Mol. Ecol. Resour.">
        <title>The genomes of chicory, endive, great burdock and yacon provide insights into Asteraceae palaeo-polyploidization history and plant inulin production.</title>
        <authorList>
            <person name="Fan W."/>
            <person name="Wang S."/>
            <person name="Wang H."/>
            <person name="Wang A."/>
            <person name="Jiang F."/>
            <person name="Liu H."/>
            <person name="Zhao H."/>
            <person name="Xu D."/>
            <person name="Zhang Y."/>
        </authorList>
    </citation>
    <scope>NUCLEOTIDE SEQUENCE [LARGE SCALE GENOMIC DNA]</scope>
    <source>
        <strain evidence="2">cv. Punajuju</strain>
    </source>
</reference>
<evidence type="ECO:0000313" key="1">
    <source>
        <dbReference type="EMBL" id="KAI3721176.1"/>
    </source>
</evidence>
<organism evidence="1 2">
    <name type="scientific">Cichorium intybus</name>
    <name type="common">Chicory</name>
    <dbReference type="NCBI Taxonomy" id="13427"/>
    <lineage>
        <taxon>Eukaryota</taxon>
        <taxon>Viridiplantae</taxon>
        <taxon>Streptophyta</taxon>
        <taxon>Embryophyta</taxon>
        <taxon>Tracheophyta</taxon>
        <taxon>Spermatophyta</taxon>
        <taxon>Magnoliopsida</taxon>
        <taxon>eudicotyledons</taxon>
        <taxon>Gunneridae</taxon>
        <taxon>Pentapetalae</taxon>
        <taxon>asterids</taxon>
        <taxon>campanulids</taxon>
        <taxon>Asterales</taxon>
        <taxon>Asteraceae</taxon>
        <taxon>Cichorioideae</taxon>
        <taxon>Cichorieae</taxon>
        <taxon>Cichoriinae</taxon>
        <taxon>Cichorium</taxon>
    </lineage>
</organism>
<keyword evidence="2" id="KW-1185">Reference proteome</keyword>